<sequence>MSSSKNVKISADEQAKVLESSIVIIKQQIALMRKCLEQKKRFMDALKHASTFLGELRTSVLTPKQYYELYILVYDGLEYLASYLKENHPNNHLADLYELVQYAGNIIPRLYLMITVGTVYMSVPDAPVKEVMKDMIEMCRGVQHPIRGLFLRYFLSQRTKDLLPTEFKKEIKDKVNEIKNEEPQTVTETEANKDTEENKDTESKETSSTTTATTDSDKINKTDIKPVEKRLSNENSNPNLTNEVTGSLQDSIQFIITNFVEMNKLWVRLQHQGHSSERIKRTKERKELQILVGSNLVRLSQLDNIDTTYYRDYILPTILEQIVQCRDVIAQEYLLDVIIQIFPDEFHVITLDDFLDTTLKLNPEVSLKKIFLTLINRLIDFKKREPEFVTELIFKVDKLSIQEQESKSVTDENQTGQIVADDTFEDTKNSDFFTKLIAYVTKLNHVKTDLSNADFASILEGICKISIFYYPNKYSNINKLFEYAINRYQNVKDNDDTLTEQCWKLLLLSPIHNFENVKSILELNNNFEKFLGLQKISTRRSISLEIMDNLLNNQILITEEDEVERIFIILDCIIKSEGQDNLTMQKLGIQRSSLLFGGNNDDSSNSTNDLNGSSNDSVDSMEIVIQQEKIAKLLHLIYNKNCYKQLSLLTIAKEYLQNSGLRIRYTYPTLVHILLKTIRKLKLSRKLRTNEQKLKAKSFFKFISTIINSLLETYSNSTNTTTISYISLICLNLNLLGAQIADEVELIDISYEFFIESFVIYEQNIVDSRLQFQSLVNVISKLLNCNNLIKTDMDSYDILIAKTALYGSKLLKKTDQCRAVYLASHLWWVVKEVEDEEPSLDENHEDNNINNNNRNDTDEEDIDSQPKQISLKKDNKRILECLQKSLRIADGCLDTNVSLELFIEILNRSLYYFIHGNELITVKYINGLIELIQNNLKASVDSKNIQKDESKIDTPKKHFLRTLDYINEQKVIDERFDQIFF</sequence>
<evidence type="ECO:0000313" key="1">
    <source>
        <dbReference type="EMBL" id="GME87608.1"/>
    </source>
</evidence>
<organism evidence="1 2">
    <name type="scientific">Candida boidinii</name>
    <name type="common">Yeast</name>
    <dbReference type="NCBI Taxonomy" id="5477"/>
    <lineage>
        <taxon>Eukaryota</taxon>
        <taxon>Fungi</taxon>
        <taxon>Dikarya</taxon>
        <taxon>Ascomycota</taxon>
        <taxon>Saccharomycotina</taxon>
        <taxon>Pichiomycetes</taxon>
        <taxon>Pichiales</taxon>
        <taxon>Pichiaceae</taxon>
        <taxon>Ogataea</taxon>
        <taxon>Ogataea/Candida clade</taxon>
    </lineage>
</organism>
<name>A0ACB5TF63_CANBO</name>
<proteinExistence type="predicted"/>
<evidence type="ECO:0000313" key="2">
    <source>
        <dbReference type="Proteomes" id="UP001165101"/>
    </source>
</evidence>
<dbReference type="Proteomes" id="UP001165101">
    <property type="component" value="Unassembled WGS sequence"/>
</dbReference>
<comment type="caution">
    <text evidence="1">The sequence shown here is derived from an EMBL/GenBank/DDBJ whole genome shotgun (WGS) entry which is preliminary data.</text>
</comment>
<gene>
    <name evidence="1" type="ORF">Cboi01_000046500</name>
</gene>
<keyword evidence="2" id="KW-1185">Reference proteome</keyword>
<reference evidence="1" key="1">
    <citation type="submission" date="2023-04" db="EMBL/GenBank/DDBJ databases">
        <title>Candida boidinii NBRC 1967.</title>
        <authorList>
            <person name="Ichikawa N."/>
            <person name="Sato H."/>
            <person name="Tonouchi N."/>
        </authorList>
    </citation>
    <scope>NUCLEOTIDE SEQUENCE</scope>
    <source>
        <strain evidence="1">NBRC 1967</strain>
    </source>
</reference>
<protein>
    <submittedName>
        <fullName evidence="1">Unnamed protein product</fullName>
    </submittedName>
</protein>
<accession>A0ACB5TF63</accession>
<dbReference type="EMBL" id="BSXV01000121">
    <property type="protein sequence ID" value="GME87608.1"/>
    <property type="molecule type" value="Genomic_DNA"/>
</dbReference>